<dbReference type="InterPro" id="IPR011006">
    <property type="entry name" value="CheY-like_superfamily"/>
</dbReference>
<dbReference type="AlphaFoldDB" id="G2DZ35"/>
<dbReference type="GO" id="GO:0000160">
    <property type="term" value="P:phosphorelay signal transduction system"/>
    <property type="evidence" value="ECO:0007669"/>
    <property type="project" value="InterPro"/>
</dbReference>
<dbReference type="OrthoDB" id="8553030at2"/>
<protein>
    <submittedName>
        <fullName evidence="5">Response regulator receiver modulated diguanylate phosphodiesterase</fullName>
    </submittedName>
</protein>
<evidence type="ECO:0000313" key="5">
    <source>
        <dbReference type="EMBL" id="EGV32389.1"/>
    </source>
</evidence>
<evidence type="ECO:0000259" key="4">
    <source>
        <dbReference type="PROSITE" id="PS50883"/>
    </source>
</evidence>
<dbReference type="Pfam" id="PF00563">
    <property type="entry name" value="EAL"/>
    <property type="match status" value="1"/>
</dbReference>
<dbReference type="PROSITE" id="PS50883">
    <property type="entry name" value="EAL"/>
    <property type="match status" value="1"/>
</dbReference>
<dbReference type="PANTHER" id="PTHR33121">
    <property type="entry name" value="CYCLIC DI-GMP PHOSPHODIESTERASE PDEF"/>
    <property type="match status" value="1"/>
</dbReference>
<dbReference type="InterPro" id="IPR001789">
    <property type="entry name" value="Sig_transdc_resp-reg_receiver"/>
</dbReference>
<dbReference type="EMBL" id="AFWT01000007">
    <property type="protein sequence ID" value="EGV32389.1"/>
    <property type="molecule type" value="Genomic_DNA"/>
</dbReference>
<evidence type="ECO:0000256" key="1">
    <source>
        <dbReference type="PROSITE-ProRule" id="PRU00169"/>
    </source>
</evidence>
<keyword evidence="6" id="KW-1185">Reference proteome</keyword>
<dbReference type="PANTHER" id="PTHR33121:SF70">
    <property type="entry name" value="SIGNALING PROTEIN YKOW"/>
    <property type="match status" value="1"/>
</dbReference>
<dbReference type="InterPro" id="IPR001633">
    <property type="entry name" value="EAL_dom"/>
</dbReference>
<dbReference type="GO" id="GO:0071111">
    <property type="term" value="F:cyclic-guanylate-specific phosphodiesterase activity"/>
    <property type="evidence" value="ECO:0007669"/>
    <property type="project" value="InterPro"/>
</dbReference>
<evidence type="ECO:0000259" key="3">
    <source>
        <dbReference type="PROSITE" id="PS50110"/>
    </source>
</evidence>
<dbReference type="SMART" id="SM00448">
    <property type="entry name" value="REC"/>
    <property type="match status" value="2"/>
</dbReference>
<feature type="modified residue" description="4-aspartylphosphate" evidence="1">
    <location>
        <position position="62"/>
    </location>
</feature>
<feature type="region of interest" description="Disordered" evidence="2">
    <location>
        <begin position="650"/>
        <end position="674"/>
    </location>
</feature>
<dbReference type="InterPro" id="IPR035919">
    <property type="entry name" value="EAL_sf"/>
</dbReference>
<name>G2DZ35_9GAMM</name>
<dbReference type="PROSITE" id="PS50110">
    <property type="entry name" value="RESPONSE_REGULATORY"/>
    <property type="match status" value="2"/>
</dbReference>
<dbReference type="STRING" id="765913.ThidrDRAFT_1238"/>
<evidence type="ECO:0000256" key="2">
    <source>
        <dbReference type="SAM" id="MobiDB-lite"/>
    </source>
</evidence>
<keyword evidence="1" id="KW-0597">Phosphoprotein</keyword>
<dbReference type="PATRIC" id="fig|765913.3.peg.1265"/>
<reference evidence="5 6" key="1">
    <citation type="submission" date="2011-06" db="EMBL/GenBank/DDBJ databases">
        <title>The draft genome of Thiorhodococcus drewsii AZ1.</title>
        <authorList>
            <consortium name="US DOE Joint Genome Institute (JGI-PGF)"/>
            <person name="Lucas S."/>
            <person name="Han J."/>
            <person name="Lapidus A."/>
            <person name="Cheng J.-F."/>
            <person name="Goodwin L."/>
            <person name="Pitluck S."/>
            <person name="Peters L."/>
            <person name="Land M.L."/>
            <person name="Hauser L."/>
            <person name="Vogl K."/>
            <person name="Liu Z."/>
            <person name="Imhoff J."/>
            <person name="Thiel V."/>
            <person name="Frigaard N.-U."/>
            <person name="Bryant D.A."/>
            <person name="Woyke T.J."/>
        </authorList>
    </citation>
    <scope>NUCLEOTIDE SEQUENCE [LARGE SCALE GENOMIC DNA]</scope>
    <source>
        <strain evidence="5 6">AZ1</strain>
    </source>
</reference>
<comment type="caution">
    <text evidence="5">The sequence shown here is derived from an EMBL/GenBank/DDBJ whole genome shotgun (WGS) entry which is preliminary data.</text>
</comment>
<dbReference type="SUPFAM" id="SSF52172">
    <property type="entry name" value="CheY-like"/>
    <property type="match status" value="2"/>
</dbReference>
<gene>
    <name evidence="5" type="ORF">ThidrDRAFT_1238</name>
</gene>
<dbReference type="InterPro" id="IPR050706">
    <property type="entry name" value="Cyclic-di-GMP_PDE-like"/>
</dbReference>
<dbReference type="Gene3D" id="3.20.20.450">
    <property type="entry name" value="EAL domain"/>
    <property type="match status" value="1"/>
</dbReference>
<sequence length="674" mass="73831">MNDKPLDALRFLIVEDEEFQRDALELLLGNFGATKIMKAENGRVALDLLDTTDTPIDIILCDINMPDMDGMAFLRNLANSDSNTSVILVSALGNALLDSVAAMGKAYGAKILGTMPYPPSRSRMKTLIANREVGAVTRKAHSKRDPIPESEIVAALKLGEFIPYFQPKVEVDSGKVVGMEALVRWASPSRGLLAPGAFLDDVESAGLMDAMTFVMLTKSAAVCQSWRDRGLPLSVSVNLSLSNLGHAGLAERLHEAATHCDLAPSSILLEITESAAMSSVGPCIENLARLRLLGFGLSLDDYGTGYSSLQQLTRVPFTELKIDQSFVQDALHHETTRIVIESTMDLARRLGLKVTAEGVETVEHWEMLSQLGCDLAQGYLIAKPMPHEAIADWLGQWRISALRSTTQRHNSERQKLDILLVEDENFQLEAYGELLAQLELGLVHTATNLDGALKILAENPVDLVISDVKLDRHSGLDLVKLIRTQQTQADPATRIILLSAHRDQDIVLKSIVLDINGFLAKPARSSTLLDAIQNAMSEDYQPQPPSHYRELSTAALSNDRLVSDLTSTSEETWDDAGGAPIVVEHISLTFLRAGMILAEPLFNRQNLMILTQGSRLTTSIINRLQDLRESLSATRIKVIRPEALLDQTPNEVATAQDHRPPIDRRVSTSSAGRP</sequence>
<organism evidence="5 6">
    <name type="scientific">Thiorhodococcus drewsii AZ1</name>
    <dbReference type="NCBI Taxonomy" id="765913"/>
    <lineage>
        <taxon>Bacteria</taxon>
        <taxon>Pseudomonadati</taxon>
        <taxon>Pseudomonadota</taxon>
        <taxon>Gammaproteobacteria</taxon>
        <taxon>Chromatiales</taxon>
        <taxon>Chromatiaceae</taxon>
        <taxon>Thiorhodococcus</taxon>
    </lineage>
</organism>
<feature type="domain" description="Response regulatory" evidence="3">
    <location>
        <begin position="417"/>
        <end position="536"/>
    </location>
</feature>
<dbReference type="Pfam" id="PF00072">
    <property type="entry name" value="Response_reg"/>
    <property type="match status" value="2"/>
</dbReference>
<feature type="compositionally biased region" description="Basic and acidic residues" evidence="2">
    <location>
        <begin position="656"/>
        <end position="666"/>
    </location>
</feature>
<dbReference type="CDD" id="cd01948">
    <property type="entry name" value="EAL"/>
    <property type="match status" value="1"/>
</dbReference>
<dbReference type="Proteomes" id="UP000004200">
    <property type="component" value="Unassembled WGS sequence"/>
</dbReference>
<evidence type="ECO:0000313" key="6">
    <source>
        <dbReference type="Proteomes" id="UP000004200"/>
    </source>
</evidence>
<proteinExistence type="predicted"/>
<dbReference type="RefSeq" id="WP_007039953.1">
    <property type="nucleotide sequence ID" value="NZ_AFWT01000007.1"/>
</dbReference>
<accession>G2DZ35</accession>
<dbReference type="eggNOG" id="COG2200">
    <property type="taxonomic scope" value="Bacteria"/>
</dbReference>
<feature type="modified residue" description="4-aspartylphosphate" evidence="1">
    <location>
        <position position="467"/>
    </location>
</feature>
<feature type="domain" description="Response regulatory" evidence="3">
    <location>
        <begin position="10"/>
        <end position="132"/>
    </location>
</feature>
<dbReference type="SMART" id="SM00052">
    <property type="entry name" value="EAL"/>
    <property type="match status" value="1"/>
</dbReference>
<dbReference type="Gene3D" id="3.40.50.2300">
    <property type="match status" value="2"/>
</dbReference>
<feature type="domain" description="EAL" evidence="4">
    <location>
        <begin position="145"/>
        <end position="398"/>
    </location>
</feature>
<dbReference type="SUPFAM" id="SSF141868">
    <property type="entry name" value="EAL domain-like"/>
    <property type="match status" value="1"/>
</dbReference>